<feature type="compositionally biased region" description="Polar residues" evidence="1">
    <location>
        <begin position="106"/>
        <end position="120"/>
    </location>
</feature>
<comment type="caution">
    <text evidence="2">The sequence shown here is derived from an EMBL/GenBank/DDBJ whole genome shotgun (WGS) entry which is preliminary data.</text>
</comment>
<protein>
    <submittedName>
        <fullName evidence="2">Uncharacterized protein</fullName>
    </submittedName>
</protein>
<evidence type="ECO:0000313" key="3">
    <source>
        <dbReference type="Proteomes" id="UP000033140"/>
    </source>
</evidence>
<name>A0A0E9NE03_SAICN</name>
<sequence length="153" mass="17383">MCTWSATWTSIYCNTSRRNRLRSLYLHHQIINLRISRFSKLRPEPLDVAPRRPPFQVKRVNGACVPRPEPILTYTAHSTHEAFPSHITALPPYKQHPSPCRRSTETRFTSSMDGEQSQTRMNATQVIKATVMTATQSDAKRPALPNNGVRVSA</sequence>
<dbReference type="AlphaFoldDB" id="A0A0E9NE03"/>
<proteinExistence type="predicted"/>
<reference evidence="2 3" key="2">
    <citation type="journal article" date="2014" name="J. Gen. Appl. Microbiol.">
        <title>The early diverging ascomycetous budding yeast Saitoella complicata has three histone deacetylases belonging to the Clr6, Hos2, and Rpd3 lineages.</title>
        <authorList>
            <person name="Nishida H."/>
            <person name="Matsumoto T."/>
            <person name="Kondo S."/>
            <person name="Hamamoto M."/>
            <person name="Yoshikawa H."/>
        </authorList>
    </citation>
    <scope>NUCLEOTIDE SEQUENCE [LARGE SCALE GENOMIC DNA]</scope>
    <source>
        <strain evidence="2 3">NRRL Y-17804</strain>
    </source>
</reference>
<organism evidence="2 3">
    <name type="scientific">Saitoella complicata (strain BCRC 22490 / CBS 7301 / JCM 7358 / NBRC 10748 / NRRL Y-17804)</name>
    <dbReference type="NCBI Taxonomy" id="698492"/>
    <lineage>
        <taxon>Eukaryota</taxon>
        <taxon>Fungi</taxon>
        <taxon>Dikarya</taxon>
        <taxon>Ascomycota</taxon>
        <taxon>Taphrinomycotina</taxon>
        <taxon>Taphrinomycotina incertae sedis</taxon>
        <taxon>Saitoella</taxon>
    </lineage>
</organism>
<dbReference type="Proteomes" id="UP000033140">
    <property type="component" value="Unassembled WGS sequence"/>
</dbReference>
<reference evidence="2 3" key="1">
    <citation type="journal article" date="2011" name="J. Gen. Appl. Microbiol.">
        <title>Draft genome sequencing of the enigmatic yeast Saitoella complicata.</title>
        <authorList>
            <person name="Nishida H."/>
            <person name="Hamamoto M."/>
            <person name="Sugiyama J."/>
        </authorList>
    </citation>
    <scope>NUCLEOTIDE SEQUENCE [LARGE SCALE GENOMIC DNA]</scope>
    <source>
        <strain evidence="2 3">NRRL Y-17804</strain>
    </source>
</reference>
<keyword evidence="3" id="KW-1185">Reference proteome</keyword>
<gene>
    <name evidence="2" type="ORF">G7K_2269-t1</name>
</gene>
<evidence type="ECO:0000256" key="1">
    <source>
        <dbReference type="SAM" id="MobiDB-lite"/>
    </source>
</evidence>
<reference evidence="2 3" key="3">
    <citation type="journal article" date="2015" name="Genome Announc.">
        <title>Draft Genome Sequence of the Archiascomycetous Yeast Saitoella complicata.</title>
        <authorList>
            <person name="Yamauchi K."/>
            <person name="Kondo S."/>
            <person name="Hamamoto M."/>
            <person name="Takahashi Y."/>
            <person name="Ogura Y."/>
            <person name="Hayashi T."/>
            <person name="Nishida H."/>
        </authorList>
    </citation>
    <scope>NUCLEOTIDE SEQUENCE [LARGE SCALE GENOMIC DNA]</scope>
    <source>
        <strain evidence="2 3">NRRL Y-17804</strain>
    </source>
</reference>
<dbReference type="EMBL" id="BACD03000012">
    <property type="protein sequence ID" value="GAO48082.1"/>
    <property type="molecule type" value="Genomic_DNA"/>
</dbReference>
<accession>A0A0E9NE03</accession>
<feature type="region of interest" description="Disordered" evidence="1">
    <location>
        <begin position="92"/>
        <end position="120"/>
    </location>
</feature>
<evidence type="ECO:0000313" key="2">
    <source>
        <dbReference type="EMBL" id="GAO48082.1"/>
    </source>
</evidence>